<gene>
    <name evidence="1" type="ORF">BaRGS_00008275</name>
</gene>
<dbReference type="EMBL" id="JACVVK020000037">
    <property type="protein sequence ID" value="KAK7500368.1"/>
    <property type="molecule type" value="Genomic_DNA"/>
</dbReference>
<evidence type="ECO:0000313" key="1">
    <source>
        <dbReference type="EMBL" id="KAK7500368.1"/>
    </source>
</evidence>
<dbReference type="AlphaFoldDB" id="A0ABD0LME1"/>
<keyword evidence="2" id="KW-1185">Reference proteome</keyword>
<comment type="caution">
    <text evidence="1">The sequence shown here is derived from an EMBL/GenBank/DDBJ whole genome shotgun (WGS) entry which is preliminary data.</text>
</comment>
<reference evidence="1 2" key="1">
    <citation type="journal article" date="2023" name="Sci. Data">
        <title>Genome assembly of the Korean intertidal mud-creeper Batillaria attramentaria.</title>
        <authorList>
            <person name="Patra A.K."/>
            <person name="Ho P.T."/>
            <person name="Jun S."/>
            <person name="Lee S.J."/>
            <person name="Kim Y."/>
            <person name="Won Y.J."/>
        </authorList>
    </citation>
    <scope>NUCLEOTIDE SEQUENCE [LARGE SCALE GENOMIC DNA]</scope>
    <source>
        <strain evidence="1">Wonlab-2016</strain>
    </source>
</reference>
<protein>
    <submittedName>
        <fullName evidence="1">Uncharacterized protein</fullName>
    </submittedName>
</protein>
<evidence type="ECO:0000313" key="2">
    <source>
        <dbReference type="Proteomes" id="UP001519460"/>
    </source>
</evidence>
<dbReference type="Proteomes" id="UP001519460">
    <property type="component" value="Unassembled WGS sequence"/>
</dbReference>
<proteinExistence type="predicted"/>
<name>A0ABD0LME1_9CAEN</name>
<sequence length="120" mass="12698">MAETPKLLRLGLGRCAAEASRIIITITPCWRRTSKTTDASSCPISAAVSSGTTAIKGRAENWNLVQCMGINLSKCSFSALAGKASATNLRQRGRVSGCCLFSLFTSGTTTLDDELSNYDA</sequence>
<accession>A0ABD0LME1</accession>
<organism evidence="1 2">
    <name type="scientific">Batillaria attramentaria</name>
    <dbReference type="NCBI Taxonomy" id="370345"/>
    <lineage>
        <taxon>Eukaryota</taxon>
        <taxon>Metazoa</taxon>
        <taxon>Spiralia</taxon>
        <taxon>Lophotrochozoa</taxon>
        <taxon>Mollusca</taxon>
        <taxon>Gastropoda</taxon>
        <taxon>Caenogastropoda</taxon>
        <taxon>Sorbeoconcha</taxon>
        <taxon>Cerithioidea</taxon>
        <taxon>Batillariidae</taxon>
        <taxon>Batillaria</taxon>
    </lineage>
</organism>